<comment type="caution">
    <text evidence="1">The sequence shown here is derived from an EMBL/GenBank/DDBJ whole genome shotgun (WGS) entry which is preliminary data.</text>
</comment>
<gene>
    <name evidence="1" type="ORF">CLIB1444_08S00342</name>
</gene>
<sequence>MTEQSISSNEKGNHVTTILSIGDKELHENDLDRAFQYLDDIEGFEMDPELENALEKKIDWYLLPVIGLLMSVQLFDKTIPSYSSITGLLEDIPGFSVGNTYSFVGTSFYLGLFSFQFIADRLLVKFPISKTLGTIVIIWSVILACHAACNSVAGFLTCRVLLGMTEGAMTPAYMIITTMWYKRDSSGALSKFKVNQAFLRTCIWFGAQGFGTVLGASMAYGIYIRQDSYSLAAWRLLYIIAGVITFVLGLVTMFHIPDVPVKAWFLNDTEKKYVVARSRQNQQGFGNGKFKKHQFMEAIMDIRTYILLIYIFSYSLPNGGFQNFGSILYHQDLGFDTGTSLLMSIPGGAIDIVSPLLAIALSFITSSSLLISAMVNVLGIVGMCLLAFTSNPGSQLFGIYTFYLATVSISCFYSYIGNNIAGSTKRITVHAIAIIGYCAGNASSPQTFRAKDAPSYTPAKVSMIVGFVVGTLCFLALYFLDDRENKRRDKLKENPDYIVPENFEFADLTDKENLEFRYAL</sequence>
<keyword evidence="2" id="KW-1185">Reference proteome</keyword>
<evidence type="ECO:0000313" key="1">
    <source>
        <dbReference type="EMBL" id="CAH6722033.1"/>
    </source>
</evidence>
<dbReference type="Proteomes" id="UP001152531">
    <property type="component" value="Unassembled WGS sequence"/>
</dbReference>
<reference evidence="1" key="1">
    <citation type="submission" date="2022-06" db="EMBL/GenBank/DDBJ databases">
        <authorList>
            <person name="Legras J.-L."/>
            <person name="Devillers H."/>
            <person name="Grondin C."/>
        </authorList>
    </citation>
    <scope>NUCLEOTIDE SEQUENCE</scope>
    <source>
        <strain evidence="1">CLIB 1444</strain>
    </source>
</reference>
<dbReference type="EMBL" id="CALSDN010000008">
    <property type="protein sequence ID" value="CAH6722033.1"/>
    <property type="molecule type" value="Genomic_DNA"/>
</dbReference>
<proteinExistence type="predicted"/>
<evidence type="ECO:0000313" key="2">
    <source>
        <dbReference type="Proteomes" id="UP001152531"/>
    </source>
</evidence>
<protein>
    <submittedName>
        <fullName evidence="1">Allantoate permease</fullName>
    </submittedName>
</protein>
<accession>A0ACA9YAZ0</accession>
<organism evidence="1 2">
    <name type="scientific">[Candida] jaroonii</name>
    <dbReference type="NCBI Taxonomy" id="467808"/>
    <lineage>
        <taxon>Eukaryota</taxon>
        <taxon>Fungi</taxon>
        <taxon>Dikarya</taxon>
        <taxon>Ascomycota</taxon>
        <taxon>Saccharomycotina</taxon>
        <taxon>Pichiomycetes</taxon>
        <taxon>Debaryomycetaceae</taxon>
        <taxon>Yamadazyma</taxon>
    </lineage>
</organism>
<name>A0ACA9YAZ0_9ASCO</name>